<proteinExistence type="predicted"/>
<comment type="caution">
    <text evidence="1">The sequence shown here is derived from an EMBL/GenBank/DDBJ whole genome shotgun (WGS) entry which is preliminary data.</text>
</comment>
<dbReference type="EMBL" id="LAZR01002101">
    <property type="protein sequence ID" value="KKN34483.1"/>
    <property type="molecule type" value="Genomic_DNA"/>
</dbReference>
<sequence length="117" mass="13669">MKKHMFIVLLGLIFTASCLVYVPFQEEGIPPEEEYYEAPYDDVSPGLDVSYFYDYLSPHGMWVYSRPYGYVWIPRDVPYGWLSLYPWTLGLDRLWLDVALSDYMGLGSFSLWTVGLE</sequence>
<accession>A0A0F9SZ23</accession>
<dbReference type="AlphaFoldDB" id="A0A0F9SZ23"/>
<organism evidence="1">
    <name type="scientific">marine sediment metagenome</name>
    <dbReference type="NCBI Taxonomy" id="412755"/>
    <lineage>
        <taxon>unclassified sequences</taxon>
        <taxon>metagenomes</taxon>
        <taxon>ecological metagenomes</taxon>
    </lineage>
</organism>
<name>A0A0F9SZ23_9ZZZZ</name>
<gene>
    <name evidence="1" type="ORF">LCGC14_0793170</name>
</gene>
<dbReference type="PROSITE" id="PS51257">
    <property type="entry name" value="PROKAR_LIPOPROTEIN"/>
    <property type="match status" value="1"/>
</dbReference>
<evidence type="ECO:0000313" key="1">
    <source>
        <dbReference type="EMBL" id="KKN34483.1"/>
    </source>
</evidence>
<protein>
    <submittedName>
        <fullName evidence="1">Uncharacterized protein</fullName>
    </submittedName>
</protein>
<reference evidence="1" key="1">
    <citation type="journal article" date="2015" name="Nature">
        <title>Complex archaea that bridge the gap between prokaryotes and eukaryotes.</title>
        <authorList>
            <person name="Spang A."/>
            <person name="Saw J.H."/>
            <person name="Jorgensen S.L."/>
            <person name="Zaremba-Niedzwiedzka K."/>
            <person name="Martijn J."/>
            <person name="Lind A.E."/>
            <person name="van Eijk R."/>
            <person name="Schleper C."/>
            <person name="Guy L."/>
            <person name="Ettema T.J."/>
        </authorList>
    </citation>
    <scope>NUCLEOTIDE SEQUENCE</scope>
</reference>